<dbReference type="SUPFAM" id="SSF81606">
    <property type="entry name" value="PP2C-like"/>
    <property type="match status" value="1"/>
</dbReference>
<name>A0A314V3Q9_PRUYE</name>
<organism evidence="1 2">
    <name type="scientific">Prunus yedoensis var. nudiflora</name>
    <dbReference type="NCBI Taxonomy" id="2094558"/>
    <lineage>
        <taxon>Eukaryota</taxon>
        <taxon>Viridiplantae</taxon>
        <taxon>Streptophyta</taxon>
        <taxon>Embryophyta</taxon>
        <taxon>Tracheophyta</taxon>
        <taxon>Spermatophyta</taxon>
        <taxon>Magnoliopsida</taxon>
        <taxon>eudicotyledons</taxon>
        <taxon>Gunneridae</taxon>
        <taxon>Pentapetalae</taxon>
        <taxon>rosids</taxon>
        <taxon>fabids</taxon>
        <taxon>Rosales</taxon>
        <taxon>Rosaceae</taxon>
        <taxon>Amygdaloideae</taxon>
        <taxon>Amygdaleae</taxon>
        <taxon>Prunus</taxon>
    </lineage>
</organism>
<protein>
    <recommendedName>
        <fullName evidence="3">Protein-serine/threonine phosphatase</fullName>
    </recommendedName>
</protein>
<dbReference type="InterPro" id="IPR036457">
    <property type="entry name" value="PPM-type-like_dom_sf"/>
</dbReference>
<gene>
    <name evidence="1" type="ORF">Pyn_27976</name>
</gene>
<sequence>MIMYFIFSPSKGLKVLSVPVMSNQEAYNCIGELDDAQEAAEELIEEALSRESYDDVSCIVVVFH</sequence>
<dbReference type="AlphaFoldDB" id="A0A314V3Q9"/>
<dbReference type="EMBL" id="PJQY01002854">
    <property type="protein sequence ID" value="PQM42229.1"/>
    <property type="molecule type" value="Genomic_DNA"/>
</dbReference>
<evidence type="ECO:0008006" key="3">
    <source>
        <dbReference type="Google" id="ProtNLM"/>
    </source>
</evidence>
<evidence type="ECO:0000313" key="2">
    <source>
        <dbReference type="Proteomes" id="UP000250321"/>
    </source>
</evidence>
<dbReference type="Gene3D" id="3.60.40.10">
    <property type="entry name" value="PPM-type phosphatase domain"/>
    <property type="match status" value="1"/>
</dbReference>
<proteinExistence type="predicted"/>
<comment type="caution">
    <text evidence="1">The sequence shown here is derived from an EMBL/GenBank/DDBJ whole genome shotgun (WGS) entry which is preliminary data.</text>
</comment>
<dbReference type="Proteomes" id="UP000250321">
    <property type="component" value="Unassembled WGS sequence"/>
</dbReference>
<keyword evidence="2" id="KW-1185">Reference proteome</keyword>
<accession>A0A314V3Q9</accession>
<dbReference type="STRING" id="2094558.A0A314V3Q9"/>
<evidence type="ECO:0000313" key="1">
    <source>
        <dbReference type="EMBL" id="PQM42229.1"/>
    </source>
</evidence>
<reference evidence="1 2" key="1">
    <citation type="submission" date="2018-02" db="EMBL/GenBank/DDBJ databases">
        <title>Draft genome of wild Prunus yedoensis var. nudiflora.</title>
        <authorList>
            <person name="Baek S."/>
            <person name="Kim J.-H."/>
            <person name="Choi K."/>
            <person name="Kim G.-B."/>
            <person name="Cho A."/>
            <person name="Jang H."/>
            <person name="Shin C.-H."/>
            <person name="Yu H.-J."/>
            <person name="Mun J.-H."/>
        </authorList>
    </citation>
    <scope>NUCLEOTIDE SEQUENCE [LARGE SCALE GENOMIC DNA]</scope>
    <source>
        <strain evidence="2">cv. Jeju island</strain>
        <tissue evidence="1">Leaf</tissue>
    </source>
</reference>